<keyword evidence="3" id="KW-1185">Reference proteome</keyword>
<dbReference type="EMBL" id="JAPDDR010000004">
    <property type="protein sequence ID" value="MCW1913884.1"/>
    <property type="molecule type" value="Genomic_DNA"/>
</dbReference>
<organism evidence="2 3">
    <name type="scientific">Luteolibacter rhizosphaerae</name>
    <dbReference type="NCBI Taxonomy" id="2989719"/>
    <lineage>
        <taxon>Bacteria</taxon>
        <taxon>Pseudomonadati</taxon>
        <taxon>Verrucomicrobiota</taxon>
        <taxon>Verrucomicrobiia</taxon>
        <taxon>Verrucomicrobiales</taxon>
        <taxon>Verrucomicrobiaceae</taxon>
        <taxon>Luteolibacter</taxon>
    </lineage>
</organism>
<dbReference type="PANTHER" id="PTHR28008:SF1">
    <property type="entry name" value="DOMAIN PROTEIN, PUTATIVE (AFU_ORTHOLOGUE AFUA_3G10980)-RELATED"/>
    <property type="match status" value="1"/>
</dbReference>
<dbReference type="PANTHER" id="PTHR28008">
    <property type="entry name" value="DOMAIN PROTEIN, PUTATIVE (AFU_ORTHOLOGUE AFUA_3G10980)-RELATED"/>
    <property type="match status" value="1"/>
</dbReference>
<dbReference type="Proteomes" id="UP001165653">
    <property type="component" value="Unassembled WGS sequence"/>
</dbReference>
<sequence length="132" mass="14879">MKRIRQLLRSPWLWLAAFAIWFATLWVLSSEARHFPAGLDFKFSDKLIHFCYFFGGGLVAAAFFFRLQPATPNWRRILLLAILAAGLTGALDEYHQSFVFGRSGNDLPDFIADLLGSIVGAFTLKAARRLLS</sequence>
<reference evidence="2" key="1">
    <citation type="submission" date="2022-10" db="EMBL/GenBank/DDBJ databases">
        <title>Luteolibacter sp. GHJ8, whole genome shotgun sequencing project.</title>
        <authorList>
            <person name="Zhao G."/>
            <person name="Shen L."/>
        </authorList>
    </citation>
    <scope>NUCLEOTIDE SEQUENCE</scope>
    <source>
        <strain evidence="2">GHJ8</strain>
    </source>
</reference>
<proteinExistence type="predicted"/>
<evidence type="ECO:0000256" key="1">
    <source>
        <dbReference type="SAM" id="Phobius"/>
    </source>
</evidence>
<gene>
    <name evidence="2" type="ORF">OJ996_09880</name>
</gene>
<name>A0ABT3G2W6_9BACT</name>
<keyword evidence="1" id="KW-1133">Transmembrane helix</keyword>
<feature type="transmembrane region" description="Helical" evidence="1">
    <location>
        <begin position="77"/>
        <end position="95"/>
    </location>
</feature>
<keyword evidence="1" id="KW-0472">Membrane</keyword>
<evidence type="ECO:0000313" key="3">
    <source>
        <dbReference type="Proteomes" id="UP001165653"/>
    </source>
</evidence>
<accession>A0ABT3G2W6</accession>
<comment type="caution">
    <text evidence="2">The sequence shown here is derived from an EMBL/GenBank/DDBJ whole genome shotgun (WGS) entry which is preliminary data.</text>
</comment>
<dbReference type="NCBIfam" id="NF037970">
    <property type="entry name" value="vanZ_1"/>
    <property type="match status" value="1"/>
</dbReference>
<feature type="transmembrane region" description="Helical" evidence="1">
    <location>
        <begin position="47"/>
        <end position="65"/>
    </location>
</feature>
<protein>
    <submittedName>
        <fullName evidence="2">VanZ family protein</fullName>
    </submittedName>
</protein>
<evidence type="ECO:0000313" key="2">
    <source>
        <dbReference type="EMBL" id="MCW1913884.1"/>
    </source>
</evidence>
<feature type="transmembrane region" description="Helical" evidence="1">
    <location>
        <begin position="12"/>
        <end position="27"/>
    </location>
</feature>
<dbReference type="RefSeq" id="WP_264513385.1">
    <property type="nucleotide sequence ID" value="NZ_JAPDDR010000004.1"/>
</dbReference>
<keyword evidence="1" id="KW-0812">Transmembrane</keyword>